<proteinExistence type="predicted"/>
<protein>
    <submittedName>
        <fullName evidence="1">Uncharacterized protein</fullName>
    </submittedName>
</protein>
<dbReference type="Proteomes" id="UP001190700">
    <property type="component" value="Unassembled WGS sequence"/>
</dbReference>
<name>A0AAE0KYM8_9CHLO</name>
<evidence type="ECO:0000313" key="2">
    <source>
        <dbReference type="Proteomes" id="UP001190700"/>
    </source>
</evidence>
<reference evidence="1 2" key="1">
    <citation type="journal article" date="2015" name="Genome Biol. Evol.">
        <title>Comparative Genomics of a Bacterivorous Green Alga Reveals Evolutionary Causalities and Consequences of Phago-Mixotrophic Mode of Nutrition.</title>
        <authorList>
            <person name="Burns J.A."/>
            <person name="Paasch A."/>
            <person name="Narechania A."/>
            <person name="Kim E."/>
        </authorList>
    </citation>
    <scope>NUCLEOTIDE SEQUENCE [LARGE SCALE GENOMIC DNA]</scope>
    <source>
        <strain evidence="1 2">PLY_AMNH</strain>
    </source>
</reference>
<organism evidence="1 2">
    <name type="scientific">Cymbomonas tetramitiformis</name>
    <dbReference type="NCBI Taxonomy" id="36881"/>
    <lineage>
        <taxon>Eukaryota</taxon>
        <taxon>Viridiplantae</taxon>
        <taxon>Chlorophyta</taxon>
        <taxon>Pyramimonadophyceae</taxon>
        <taxon>Pyramimonadales</taxon>
        <taxon>Pyramimonadaceae</taxon>
        <taxon>Cymbomonas</taxon>
    </lineage>
</organism>
<dbReference type="AlphaFoldDB" id="A0AAE0KYM8"/>
<keyword evidence="2" id="KW-1185">Reference proteome</keyword>
<comment type="caution">
    <text evidence="1">The sequence shown here is derived from an EMBL/GenBank/DDBJ whole genome shotgun (WGS) entry which is preliminary data.</text>
</comment>
<feature type="non-terminal residue" evidence="1">
    <location>
        <position position="1"/>
    </location>
</feature>
<gene>
    <name evidence="1" type="ORF">CYMTET_25833</name>
</gene>
<evidence type="ECO:0000313" key="1">
    <source>
        <dbReference type="EMBL" id="KAK3265487.1"/>
    </source>
</evidence>
<dbReference type="EMBL" id="LGRX02013886">
    <property type="protein sequence ID" value="KAK3265487.1"/>
    <property type="molecule type" value="Genomic_DNA"/>
</dbReference>
<accession>A0AAE0KYM8</accession>
<sequence>GGARWSAELHILKVTSVRYTSNIFLAIASPWDVKGSGKSMAKLTQELMRFFKGMVEYLEEVSQYASRRRPFPPPTVWRPTRSAWGGRLPGCRLAEQARRECVSPMMIRSICLCTNDHDSEDSQQPE</sequence>